<protein>
    <submittedName>
        <fullName evidence="1">Putative toxin-antitoxin system, toxin component, PemK family</fullName>
    </submittedName>
</protein>
<dbReference type="KEGG" id="cln:UPTC3659_0673"/>
<evidence type="ECO:0000313" key="2">
    <source>
        <dbReference type="Proteomes" id="UP000031130"/>
    </source>
</evidence>
<dbReference type="AlphaFoldDB" id="A0A0A8HXL8"/>
<dbReference type="Pfam" id="PF02452">
    <property type="entry name" value="PemK_toxin"/>
    <property type="match status" value="1"/>
</dbReference>
<sequence length="140" mass="16486">MNYDDKFNKWNKKKKEIHLKENKKISIGKIYWVQVGQNIGSEVYGKHSDFKRPVLVLNKIYIPNYINLFIGIPLSSKIANKTGYLYHHFIDSKNKNQVALLSQIRSFDTKRIVSHYNGKIKKEDLEKIKEKITKNIISPH</sequence>
<gene>
    <name evidence="1" type="ORF">UPTC3659_0673</name>
</gene>
<dbReference type="SUPFAM" id="SSF50118">
    <property type="entry name" value="Cell growth inhibitor/plasmid maintenance toxic component"/>
    <property type="match status" value="1"/>
</dbReference>
<dbReference type="EMBL" id="CP007775">
    <property type="protein sequence ID" value="AJD01525.1"/>
    <property type="molecule type" value="Genomic_DNA"/>
</dbReference>
<organism evidence="1 2">
    <name type="scientific">Campylobacter lari NCTC 11845</name>
    <dbReference type="NCBI Taxonomy" id="1388749"/>
    <lineage>
        <taxon>Bacteria</taxon>
        <taxon>Pseudomonadati</taxon>
        <taxon>Campylobacterota</taxon>
        <taxon>Epsilonproteobacteria</taxon>
        <taxon>Campylobacterales</taxon>
        <taxon>Campylobacteraceae</taxon>
        <taxon>Campylobacter</taxon>
    </lineage>
</organism>
<dbReference type="InterPro" id="IPR011067">
    <property type="entry name" value="Plasmid_toxin/cell-grow_inhib"/>
</dbReference>
<accession>A0A0A8HXL8</accession>
<dbReference type="Gene3D" id="2.30.30.110">
    <property type="match status" value="1"/>
</dbReference>
<name>A0A0A8HXL8_CAMLA</name>
<evidence type="ECO:0000313" key="1">
    <source>
        <dbReference type="EMBL" id="AJD01525.1"/>
    </source>
</evidence>
<dbReference type="HOGENOM" id="CLU_156414_0_0_7"/>
<dbReference type="Proteomes" id="UP000031130">
    <property type="component" value="Chromosome"/>
</dbReference>
<proteinExistence type="predicted"/>
<reference evidence="1 2" key="1">
    <citation type="journal article" date="2014" name="Genome Biol. Evol.">
        <title>Comparative Genomics of the Campylobacter lari Group.</title>
        <authorList>
            <person name="Miller W.G."/>
            <person name="Yee E."/>
            <person name="Chapman M.H."/>
            <person name="Smith T.P."/>
            <person name="Bono J.L."/>
            <person name="Huynh S."/>
            <person name="Parker C.T."/>
            <person name="Vandamme P."/>
            <person name="Luong K."/>
            <person name="Korlach J."/>
        </authorList>
    </citation>
    <scope>NUCLEOTIDE SEQUENCE [LARGE SCALE GENOMIC DNA]</scope>
    <source>
        <strain evidence="2">RM3659</strain>
    </source>
</reference>
<dbReference type="InterPro" id="IPR003477">
    <property type="entry name" value="PemK-like"/>
</dbReference>
<dbReference type="GO" id="GO:0003677">
    <property type="term" value="F:DNA binding"/>
    <property type="evidence" value="ECO:0007669"/>
    <property type="project" value="InterPro"/>
</dbReference>